<proteinExistence type="predicted"/>
<keyword evidence="2" id="KW-1185">Reference proteome</keyword>
<name>A0AAQ1HPJ9_9PSED</name>
<dbReference type="RefSeq" id="WP_074980942.1">
    <property type="nucleotide sequence ID" value="NZ_FOLS01000016.1"/>
</dbReference>
<dbReference type="Proteomes" id="UP000183385">
    <property type="component" value="Unassembled WGS sequence"/>
</dbReference>
<dbReference type="EMBL" id="FOLS01000016">
    <property type="protein sequence ID" value="SFD07325.1"/>
    <property type="molecule type" value="Genomic_DNA"/>
</dbReference>
<comment type="caution">
    <text evidence="1">The sequence shown here is derived from an EMBL/GenBank/DDBJ whole genome shotgun (WGS) entry which is preliminary data.</text>
</comment>
<evidence type="ECO:0000313" key="2">
    <source>
        <dbReference type="Proteomes" id="UP000183385"/>
    </source>
</evidence>
<accession>A0AAQ1HPJ9</accession>
<organism evidence="1 2">
    <name type="scientific">Pseudomonas citronellolis</name>
    <dbReference type="NCBI Taxonomy" id="53408"/>
    <lineage>
        <taxon>Bacteria</taxon>
        <taxon>Pseudomonadati</taxon>
        <taxon>Pseudomonadota</taxon>
        <taxon>Gammaproteobacteria</taxon>
        <taxon>Pseudomonadales</taxon>
        <taxon>Pseudomonadaceae</taxon>
        <taxon>Pseudomonas</taxon>
    </lineage>
</organism>
<evidence type="ECO:0000313" key="1">
    <source>
        <dbReference type="EMBL" id="SFD07325.1"/>
    </source>
</evidence>
<dbReference type="AlphaFoldDB" id="A0AAQ1HPJ9"/>
<gene>
    <name evidence="1" type="ORF">SAMN05216577_11611</name>
</gene>
<protein>
    <submittedName>
        <fullName evidence="1">Uncharacterized protein</fullName>
    </submittedName>
</protein>
<sequence>MNGSLIVALQTIADFPCAAQDDMPAANMRKIARDVLDASGWRAWVCSHFHQDNPNRQVIASGQADTPEGACAAAMREYRAKHPSEDIDHG</sequence>
<reference evidence="1 2" key="1">
    <citation type="submission" date="2016-10" db="EMBL/GenBank/DDBJ databases">
        <authorList>
            <person name="Varghese N."/>
            <person name="Submissions S."/>
        </authorList>
    </citation>
    <scope>NUCLEOTIDE SEQUENCE [LARGE SCALE GENOMIC DNA]</scope>
    <source>
        <strain evidence="1 2">LMG 18378</strain>
    </source>
</reference>